<accession>A0A1G7KNC9</accession>
<sequence>MLYFLGIALQIFCVYHCYTNRNSYYWIMAIIFLPIFGALSYLILNVFTKRDLDVVQEGLTSVINPTKRITDLEKKFKFSNTFKNQVALADAYLDHGMYEKAAENYEGSLKDVFVNDYYVILKLIKTNYLLGDYEQAKSYAQRIKEDSKFRKSEGLYYYSLSIEKLGNIKEAEMLFAQFDAPYSNYFERLELSRFYMRNMKKSEAKLLLSEILMESEGMSRPNYKQHKSVFKTAKELLNSIT</sequence>
<keyword evidence="1" id="KW-0472">Membrane</keyword>
<gene>
    <name evidence="2" type="ORF">SAMN04487992_11366</name>
</gene>
<dbReference type="InterPro" id="IPR014562">
    <property type="entry name" value="UCP030959_TPR_rpt-cont"/>
</dbReference>
<keyword evidence="1" id="KW-0812">Transmembrane</keyword>
<feature type="transmembrane region" description="Helical" evidence="1">
    <location>
        <begin position="23"/>
        <end position="44"/>
    </location>
</feature>
<proteinExistence type="predicted"/>
<name>A0A1G7KNC9_9FLAO</name>
<dbReference type="EMBL" id="FNBD01000013">
    <property type="protein sequence ID" value="SDF38685.1"/>
    <property type="molecule type" value="Genomic_DNA"/>
</dbReference>
<reference evidence="3" key="1">
    <citation type="submission" date="2016-10" db="EMBL/GenBank/DDBJ databases">
        <authorList>
            <person name="Varghese N."/>
            <person name="Submissions S."/>
        </authorList>
    </citation>
    <scope>NUCLEOTIDE SEQUENCE [LARGE SCALE GENOMIC DNA]</scope>
    <source>
        <strain evidence="3">DSM 24729</strain>
    </source>
</reference>
<evidence type="ECO:0000313" key="3">
    <source>
        <dbReference type="Proteomes" id="UP000182114"/>
    </source>
</evidence>
<protein>
    <submittedName>
        <fullName evidence="2">Uncharacterized protein</fullName>
    </submittedName>
</protein>
<dbReference type="SUPFAM" id="SSF48452">
    <property type="entry name" value="TPR-like"/>
    <property type="match status" value="1"/>
</dbReference>
<evidence type="ECO:0000313" key="2">
    <source>
        <dbReference type="EMBL" id="SDF38685.1"/>
    </source>
</evidence>
<evidence type="ECO:0000256" key="1">
    <source>
        <dbReference type="SAM" id="Phobius"/>
    </source>
</evidence>
<dbReference type="Gene3D" id="1.25.40.10">
    <property type="entry name" value="Tetratricopeptide repeat domain"/>
    <property type="match status" value="1"/>
</dbReference>
<keyword evidence="3" id="KW-1185">Reference proteome</keyword>
<dbReference type="PIRSF" id="PIRSF030959">
    <property type="entry name" value="UCP030959"/>
    <property type="match status" value="1"/>
</dbReference>
<organism evidence="2 3">
    <name type="scientific">Cellulophaga baltica</name>
    <dbReference type="NCBI Taxonomy" id="76594"/>
    <lineage>
        <taxon>Bacteria</taxon>
        <taxon>Pseudomonadati</taxon>
        <taxon>Bacteroidota</taxon>
        <taxon>Flavobacteriia</taxon>
        <taxon>Flavobacteriales</taxon>
        <taxon>Flavobacteriaceae</taxon>
        <taxon>Cellulophaga</taxon>
    </lineage>
</organism>
<dbReference type="InterPro" id="IPR011990">
    <property type="entry name" value="TPR-like_helical_dom_sf"/>
</dbReference>
<keyword evidence="1" id="KW-1133">Transmembrane helix</keyword>
<dbReference type="Proteomes" id="UP000182114">
    <property type="component" value="Unassembled WGS sequence"/>
</dbReference>
<dbReference type="eggNOG" id="COG4700">
    <property type="taxonomic scope" value="Bacteria"/>
</dbReference>
<dbReference type="AlphaFoldDB" id="A0A1G7KNC9"/>